<dbReference type="PANTHER" id="PTHR13954">
    <property type="entry name" value="IRE1-RELATED"/>
    <property type="match status" value="1"/>
</dbReference>
<evidence type="ECO:0000256" key="10">
    <source>
        <dbReference type="ARBA" id="ARBA00022777"/>
    </source>
</evidence>
<dbReference type="InterPro" id="IPR010513">
    <property type="entry name" value="KEN_dom"/>
</dbReference>
<reference evidence="22 23" key="1">
    <citation type="submission" date="2020-04" db="EMBL/GenBank/DDBJ databases">
        <authorList>
            <person name="Laetsch R D."/>
            <person name="Stevens L."/>
            <person name="Kumar S."/>
            <person name="Blaxter L. M."/>
        </authorList>
    </citation>
    <scope>NUCLEOTIDE SEQUENCE [LARGE SCALE GENOMIC DNA]</scope>
</reference>
<dbReference type="PROSITE" id="PS50011">
    <property type="entry name" value="PROTEIN_KINASE_DOM"/>
    <property type="match status" value="1"/>
</dbReference>
<comment type="catalytic activity">
    <reaction evidence="18">
        <text>L-seryl-[protein] + ATP = O-phospho-L-seryl-[protein] + ADP + H(+)</text>
        <dbReference type="Rhea" id="RHEA:17989"/>
        <dbReference type="Rhea" id="RHEA-COMP:9863"/>
        <dbReference type="Rhea" id="RHEA-COMP:11604"/>
        <dbReference type="ChEBI" id="CHEBI:15378"/>
        <dbReference type="ChEBI" id="CHEBI:29999"/>
        <dbReference type="ChEBI" id="CHEBI:30616"/>
        <dbReference type="ChEBI" id="CHEBI:83421"/>
        <dbReference type="ChEBI" id="CHEBI:456216"/>
        <dbReference type="EC" id="2.7.11.1"/>
    </reaction>
</comment>
<organism evidence="22 23">
    <name type="scientific">Caenorhabditis bovis</name>
    <dbReference type="NCBI Taxonomy" id="2654633"/>
    <lineage>
        <taxon>Eukaryota</taxon>
        <taxon>Metazoa</taxon>
        <taxon>Ecdysozoa</taxon>
        <taxon>Nematoda</taxon>
        <taxon>Chromadorea</taxon>
        <taxon>Rhabditida</taxon>
        <taxon>Rhabditina</taxon>
        <taxon>Rhabditomorpha</taxon>
        <taxon>Rhabditoidea</taxon>
        <taxon>Rhabditidae</taxon>
        <taxon>Peloderinae</taxon>
        <taxon>Caenorhabditis</taxon>
    </lineage>
</organism>
<keyword evidence="16" id="KW-0511">Multifunctional enzyme</keyword>
<evidence type="ECO:0000256" key="16">
    <source>
        <dbReference type="ARBA" id="ARBA00023268"/>
    </source>
</evidence>
<evidence type="ECO:0000256" key="12">
    <source>
        <dbReference type="ARBA" id="ARBA00022824"/>
    </source>
</evidence>
<dbReference type="Pfam" id="PF06479">
    <property type="entry name" value="Ribonuc_2-5A"/>
    <property type="match status" value="1"/>
</dbReference>
<proteinExistence type="predicted"/>
<dbReference type="GO" id="GO:1990604">
    <property type="term" value="C:IRE1-TRAF2-ASK1 complex"/>
    <property type="evidence" value="ECO:0007669"/>
    <property type="project" value="TreeGrafter"/>
</dbReference>
<evidence type="ECO:0000256" key="8">
    <source>
        <dbReference type="ARBA" id="ARBA00022729"/>
    </source>
</evidence>
<keyword evidence="7" id="KW-0812">Transmembrane</keyword>
<dbReference type="InterPro" id="IPR038357">
    <property type="entry name" value="KEN_sf"/>
</dbReference>
<evidence type="ECO:0000313" key="23">
    <source>
        <dbReference type="Proteomes" id="UP000494206"/>
    </source>
</evidence>
<dbReference type="GO" id="GO:0036498">
    <property type="term" value="P:IRE1-mediated unfolded protein response"/>
    <property type="evidence" value="ECO:0007669"/>
    <property type="project" value="TreeGrafter"/>
</dbReference>
<dbReference type="Proteomes" id="UP000494206">
    <property type="component" value="Unassembled WGS sequence"/>
</dbReference>
<dbReference type="InterPro" id="IPR008271">
    <property type="entry name" value="Ser/Thr_kinase_AS"/>
</dbReference>
<comment type="caution">
    <text evidence="22">The sequence shown here is derived from an EMBL/GenBank/DDBJ whole genome shotgun (WGS) entry which is preliminary data.</text>
</comment>
<keyword evidence="14" id="KW-1133">Transmembrane helix</keyword>
<keyword evidence="23" id="KW-1185">Reference proteome</keyword>
<evidence type="ECO:0000256" key="3">
    <source>
        <dbReference type="ARBA" id="ARBA00012513"/>
    </source>
</evidence>
<comment type="subcellular location">
    <subcellularLocation>
        <location evidence="2">Endoplasmic reticulum membrane</location>
        <topology evidence="2">Single-pass type I membrane protein</topology>
    </subcellularLocation>
</comment>
<dbReference type="AlphaFoldDB" id="A0A8S1EY98"/>
<evidence type="ECO:0000256" key="4">
    <source>
        <dbReference type="ARBA" id="ARBA00022527"/>
    </source>
</evidence>
<dbReference type="PANTHER" id="PTHR13954:SF6">
    <property type="entry name" value="NON-SPECIFIC SERINE_THREONINE PROTEIN KINASE"/>
    <property type="match status" value="1"/>
</dbReference>
<keyword evidence="11" id="KW-0378">Hydrolase</keyword>
<evidence type="ECO:0000256" key="19">
    <source>
        <dbReference type="SAM" id="MobiDB-lite"/>
    </source>
</evidence>
<dbReference type="CDD" id="cd10422">
    <property type="entry name" value="RNase_Ire1"/>
    <property type="match status" value="1"/>
</dbReference>
<evidence type="ECO:0000256" key="9">
    <source>
        <dbReference type="ARBA" id="ARBA00022741"/>
    </source>
</evidence>
<dbReference type="Gene3D" id="3.30.200.20">
    <property type="entry name" value="Phosphorylase Kinase, domain 1"/>
    <property type="match status" value="1"/>
</dbReference>
<dbReference type="OrthoDB" id="63989at2759"/>
<dbReference type="PROSITE" id="PS00108">
    <property type="entry name" value="PROTEIN_KINASE_ST"/>
    <property type="match status" value="1"/>
</dbReference>
<keyword evidence="12" id="KW-0256">Endoplasmic reticulum</keyword>
<accession>A0A8S1EY98</accession>
<dbReference type="EC" id="2.7.11.1" evidence="3"/>
<keyword evidence="4" id="KW-0723">Serine/threonine-protein kinase</keyword>
<dbReference type="InterPro" id="IPR000719">
    <property type="entry name" value="Prot_kinase_dom"/>
</dbReference>
<evidence type="ECO:0000259" key="21">
    <source>
        <dbReference type="PROSITE" id="PS51392"/>
    </source>
</evidence>
<comment type="cofactor">
    <cofactor evidence="1">
        <name>Mg(2+)</name>
        <dbReference type="ChEBI" id="CHEBI:18420"/>
    </cofactor>
</comment>
<dbReference type="FunFam" id="3.30.200.20:FF:000077">
    <property type="entry name" value="Putative Serine/threonine-protein kinase/endoribonuclease IRE1"/>
    <property type="match status" value="1"/>
</dbReference>
<dbReference type="PROSITE" id="PS51392">
    <property type="entry name" value="KEN"/>
    <property type="match status" value="1"/>
</dbReference>
<evidence type="ECO:0000256" key="1">
    <source>
        <dbReference type="ARBA" id="ARBA00001946"/>
    </source>
</evidence>
<dbReference type="GO" id="GO:0006397">
    <property type="term" value="P:mRNA processing"/>
    <property type="evidence" value="ECO:0007669"/>
    <property type="project" value="InterPro"/>
</dbReference>
<evidence type="ECO:0000256" key="2">
    <source>
        <dbReference type="ARBA" id="ARBA00004115"/>
    </source>
</evidence>
<dbReference type="GO" id="GO:0080090">
    <property type="term" value="P:regulation of primary metabolic process"/>
    <property type="evidence" value="ECO:0007669"/>
    <property type="project" value="UniProtKB-ARBA"/>
</dbReference>
<keyword evidence="6" id="KW-0808">Transferase</keyword>
<keyword evidence="5" id="KW-0597">Phosphoprotein</keyword>
<evidence type="ECO:0000256" key="6">
    <source>
        <dbReference type="ARBA" id="ARBA00022679"/>
    </source>
</evidence>
<sequence>MEEWTSILGVSSSDPRTTSLTHSFFPALYVGESPYGLYAIDVLVDHHTITYSPKLLGPPLLEGSAPIALSKEEIEHYLPPKRPIVTDILSITHKTIEGEFLLAGPEPKNKLLSKNIRHDDLSFFSIAEAIYEKYPKQLLIATFTILVLFFSVVWMCGKQWGHSSAISSAMAVNGEAQTSRQSNSSLTDFRIRDYSNVPEGWMSTGKIQYNPKDILGRGCQGTVVYKGKFDGRDVAVKRVVSEFVKFAHREADLLRESDAHQHVIRYFCMEADSQFRYLALELCIASLNDYVDNDEVRRAVKISSIEILRQAADGLAHLHASKIVHRDIKPQNVLITSANQSGVMRTVISDFGLCKKVQPGKNSISIGLTSGLVGTDGWIAPEAINSNSTSYPVDIFSLGCIFYYVLSNGEHPFGTPIERQSNIINKQVYLDKLQLLDDYHLAEKLISSMIAHEPSERPLSSHVLIHPFFWSAERRLAFFSDVSDRVEKESDDCPVVRRLECEAVFVCGSWRDKICDALREDLRKFRTYKSFSVRDLLRAMRNKKHHYQELPKEVQNSLGELPDQFLYYFTSRFPKLLLHVYTAFEYCSAESVFRNYYSDEVRQRMEAIVAKEEEYHKEMQSKVEDEEWQRAKTKTARSPHKLDSTKKNKKKKSMP</sequence>
<dbReference type="GO" id="GO:0004674">
    <property type="term" value="F:protein serine/threonine kinase activity"/>
    <property type="evidence" value="ECO:0007669"/>
    <property type="project" value="UniProtKB-KW"/>
</dbReference>
<keyword evidence="10" id="KW-0418">Kinase</keyword>
<dbReference type="Gene3D" id="1.20.1440.180">
    <property type="entry name" value="KEN domain"/>
    <property type="match status" value="1"/>
</dbReference>
<evidence type="ECO:0000256" key="7">
    <source>
        <dbReference type="ARBA" id="ARBA00022692"/>
    </source>
</evidence>
<dbReference type="GO" id="GO:0010468">
    <property type="term" value="P:regulation of gene expression"/>
    <property type="evidence" value="ECO:0007669"/>
    <property type="project" value="UniProtKB-ARBA"/>
</dbReference>
<evidence type="ECO:0000256" key="11">
    <source>
        <dbReference type="ARBA" id="ARBA00022801"/>
    </source>
</evidence>
<dbReference type="GO" id="GO:0070059">
    <property type="term" value="P:intrinsic apoptotic signaling pathway in response to endoplasmic reticulum stress"/>
    <property type="evidence" value="ECO:0007669"/>
    <property type="project" value="TreeGrafter"/>
</dbReference>
<evidence type="ECO:0000259" key="20">
    <source>
        <dbReference type="PROSITE" id="PS50011"/>
    </source>
</evidence>
<keyword evidence="8" id="KW-0732">Signal</keyword>
<evidence type="ECO:0000256" key="17">
    <source>
        <dbReference type="ARBA" id="ARBA00047899"/>
    </source>
</evidence>
<evidence type="ECO:0000256" key="15">
    <source>
        <dbReference type="ARBA" id="ARBA00023136"/>
    </source>
</evidence>
<protein>
    <recommendedName>
        <fullName evidence="3">non-specific serine/threonine protein kinase</fullName>
        <ecNumber evidence="3">2.7.11.1</ecNumber>
    </recommendedName>
</protein>
<dbReference type="EMBL" id="CADEPM010000004">
    <property type="protein sequence ID" value="CAB3404497.1"/>
    <property type="molecule type" value="Genomic_DNA"/>
</dbReference>
<dbReference type="FunFam" id="1.10.510.10:FF:002167">
    <property type="entry name" value="Serine/threonine-protein kinase/endoribonuclease ire-1"/>
    <property type="match status" value="1"/>
</dbReference>
<comment type="catalytic activity">
    <reaction evidence="17">
        <text>L-threonyl-[protein] + ATP = O-phospho-L-threonyl-[protein] + ADP + H(+)</text>
        <dbReference type="Rhea" id="RHEA:46608"/>
        <dbReference type="Rhea" id="RHEA-COMP:11060"/>
        <dbReference type="Rhea" id="RHEA-COMP:11605"/>
        <dbReference type="ChEBI" id="CHEBI:15378"/>
        <dbReference type="ChEBI" id="CHEBI:30013"/>
        <dbReference type="ChEBI" id="CHEBI:30616"/>
        <dbReference type="ChEBI" id="CHEBI:61977"/>
        <dbReference type="ChEBI" id="CHEBI:456216"/>
        <dbReference type="EC" id="2.7.11.1"/>
    </reaction>
</comment>
<name>A0A8S1EY98_9PELO</name>
<feature type="region of interest" description="Disordered" evidence="19">
    <location>
        <begin position="618"/>
        <end position="655"/>
    </location>
</feature>
<evidence type="ECO:0000256" key="14">
    <source>
        <dbReference type="ARBA" id="ARBA00022989"/>
    </source>
</evidence>
<dbReference type="GO" id="GO:0051082">
    <property type="term" value="F:unfolded protein binding"/>
    <property type="evidence" value="ECO:0007669"/>
    <property type="project" value="TreeGrafter"/>
</dbReference>
<dbReference type="InterPro" id="IPR011009">
    <property type="entry name" value="Kinase-like_dom_sf"/>
</dbReference>
<dbReference type="Pfam" id="PF00069">
    <property type="entry name" value="Pkinase"/>
    <property type="match status" value="1"/>
</dbReference>
<evidence type="ECO:0000256" key="13">
    <source>
        <dbReference type="ARBA" id="ARBA00022840"/>
    </source>
</evidence>
<evidence type="ECO:0000313" key="22">
    <source>
        <dbReference type="EMBL" id="CAB3404497.1"/>
    </source>
</evidence>
<dbReference type="GO" id="GO:0004521">
    <property type="term" value="F:RNA endonuclease activity"/>
    <property type="evidence" value="ECO:0007669"/>
    <property type="project" value="InterPro"/>
</dbReference>
<evidence type="ECO:0000256" key="18">
    <source>
        <dbReference type="ARBA" id="ARBA00048679"/>
    </source>
</evidence>
<gene>
    <name evidence="22" type="ORF">CBOVIS_LOCUS6821</name>
</gene>
<dbReference type="FunFam" id="1.20.1440.180:FF:000001">
    <property type="entry name" value="Serine/threonine-protein kinase/endoribonuclease IRE1"/>
    <property type="match status" value="1"/>
</dbReference>
<dbReference type="SMART" id="SM00580">
    <property type="entry name" value="PUG"/>
    <property type="match status" value="1"/>
</dbReference>
<dbReference type="GO" id="GO:0016787">
    <property type="term" value="F:hydrolase activity"/>
    <property type="evidence" value="ECO:0007669"/>
    <property type="project" value="UniProtKB-KW"/>
</dbReference>
<dbReference type="Gene3D" id="1.10.510.10">
    <property type="entry name" value="Transferase(Phosphotransferase) domain 1"/>
    <property type="match status" value="1"/>
</dbReference>
<feature type="domain" description="KEN" evidence="21">
    <location>
        <begin position="472"/>
        <end position="599"/>
    </location>
</feature>
<feature type="domain" description="Protein kinase" evidence="20">
    <location>
        <begin position="209"/>
        <end position="469"/>
    </location>
</feature>
<keyword evidence="13" id="KW-0067">ATP-binding</keyword>
<dbReference type="SUPFAM" id="SSF56112">
    <property type="entry name" value="Protein kinase-like (PK-like)"/>
    <property type="match status" value="1"/>
</dbReference>
<dbReference type="SMART" id="SM00220">
    <property type="entry name" value="S_TKc"/>
    <property type="match status" value="1"/>
</dbReference>
<keyword evidence="9" id="KW-0547">Nucleotide-binding</keyword>
<evidence type="ECO:0000256" key="5">
    <source>
        <dbReference type="ARBA" id="ARBA00022553"/>
    </source>
</evidence>
<keyword evidence="15" id="KW-0472">Membrane</keyword>
<dbReference type="InterPro" id="IPR045133">
    <property type="entry name" value="IRE1/2-like"/>
</dbReference>
<dbReference type="GO" id="GO:0005524">
    <property type="term" value="F:ATP binding"/>
    <property type="evidence" value="ECO:0007669"/>
    <property type="project" value="UniProtKB-KW"/>
</dbReference>